<evidence type="ECO:0000256" key="2">
    <source>
        <dbReference type="ARBA" id="ARBA00022989"/>
    </source>
</evidence>
<dbReference type="EMBL" id="AP018828">
    <property type="protein sequence ID" value="BBF81657.1"/>
    <property type="molecule type" value="Genomic_DNA"/>
</dbReference>
<keyword evidence="2 4" id="KW-1133">Transmembrane helix</keyword>
<evidence type="ECO:0000256" key="3">
    <source>
        <dbReference type="ARBA" id="ARBA00023136"/>
    </source>
</evidence>
<feature type="domain" description="HIG1" evidence="5">
    <location>
        <begin position="1"/>
        <end position="66"/>
    </location>
</feature>
<evidence type="ECO:0000313" key="7">
    <source>
        <dbReference type="Proteomes" id="UP000278756"/>
    </source>
</evidence>
<dbReference type="OrthoDB" id="7284889at2"/>
<gene>
    <name evidence="6" type="ORF">EM6_2259</name>
</gene>
<dbReference type="RefSeq" id="WP_126423138.1">
    <property type="nucleotide sequence ID" value="NZ_AP018828.1"/>
</dbReference>
<organism evidence="6 7">
    <name type="scientific">Asticcacaulis excentricus</name>
    <dbReference type="NCBI Taxonomy" id="78587"/>
    <lineage>
        <taxon>Bacteria</taxon>
        <taxon>Pseudomonadati</taxon>
        <taxon>Pseudomonadota</taxon>
        <taxon>Alphaproteobacteria</taxon>
        <taxon>Caulobacterales</taxon>
        <taxon>Caulobacteraceae</taxon>
        <taxon>Asticcacaulis</taxon>
    </lineage>
</organism>
<reference evidence="7" key="1">
    <citation type="journal article" date="2017" name="Biotechnol. Biofuels">
        <title>Evaluation of environmental bacterial communities as a factor affecting the growth of duckweed Lemna minor.</title>
        <authorList>
            <person name="Ishizawa H."/>
            <person name="Kuroda M."/>
            <person name="Morikawa M."/>
            <person name="Ike M."/>
        </authorList>
    </citation>
    <scope>NUCLEOTIDE SEQUENCE [LARGE SCALE GENOMIC DNA]</scope>
    <source>
        <strain evidence="7">M6</strain>
    </source>
</reference>
<accession>A0A3G9G4H0</accession>
<feature type="transmembrane region" description="Helical" evidence="4">
    <location>
        <begin position="6"/>
        <end position="27"/>
    </location>
</feature>
<dbReference type="PROSITE" id="PS51503">
    <property type="entry name" value="HIG1"/>
    <property type="match status" value="1"/>
</dbReference>
<protein>
    <recommendedName>
        <fullName evidence="5">HIG1 domain-containing protein</fullName>
    </recommendedName>
</protein>
<evidence type="ECO:0000259" key="5">
    <source>
        <dbReference type="PROSITE" id="PS51503"/>
    </source>
</evidence>
<dbReference type="AlphaFoldDB" id="A0A3G9G4H0"/>
<feature type="transmembrane region" description="Helical" evidence="4">
    <location>
        <begin position="48"/>
        <end position="65"/>
    </location>
</feature>
<sequence>MDIIVNIAIGLSLLVVLATFIMGMFAFAQNGKEAGAKLNKAMEWRVRTQIVAIGILILSMAIKAGS</sequence>
<keyword evidence="1 4" id="KW-0812">Transmembrane</keyword>
<evidence type="ECO:0000256" key="4">
    <source>
        <dbReference type="SAM" id="Phobius"/>
    </source>
</evidence>
<name>A0A3G9G4H0_9CAUL</name>
<reference evidence="7" key="2">
    <citation type="journal article" date="2017" name="Plant Physiol. Biochem.">
        <title>Differential oxidative and antioxidative response of duckweed Lemna minor toward plant growth promoting/inhibiting bacteria.</title>
        <authorList>
            <person name="Ishizawa H."/>
            <person name="Kuroda M."/>
            <person name="Morikawa M."/>
            <person name="Ike M."/>
        </authorList>
    </citation>
    <scope>NUCLEOTIDE SEQUENCE [LARGE SCALE GENOMIC DNA]</scope>
    <source>
        <strain evidence="7">M6</strain>
    </source>
</reference>
<keyword evidence="3 4" id="KW-0472">Membrane</keyword>
<evidence type="ECO:0000256" key="1">
    <source>
        <dbReference type="ARBA" id="ARBA00022692"/>
    </source>
</evidence>
<evidence type="ECO:0000313" key="6">
    <source>
        <dbReference type="EMBL" id="BBF81657.1"/>
    </source>
</evidence>
<dbReference type="InterPro" id="IPR007667">
    <property type="entry name" value="Hypoxia_induced_domain"/>
</dbReference>
<dbReference type="Proteomes" id="UP000278756">
    <property type="component" value="Chromosome 2"/>
</dbReference>
<proteinExistence type="predicted"/>